<accession>A0A814ME05</accession>
<reference evidence="2" key="1">
    <citation type="submission" date="2021-02" db="EMBL/GenBank/DDBJ databases">
        <authorList>
            <person name="Nowell W R."/>
        </authorList>
    </citation>
    <scope>NUCLEOTIDE SEQUENCE</scope>
</reference>
<name>A0A814ME05_ADIRI</name>
<dbReference type="Gene3D" id="3.30.9.10">
    <property type="entry name" value="D-Amino Acid Oxidase, subunit A, domain 2"/>
    <property type="match status" value="1"/>
</dbReference>
<evidence type="ECO:0000313" key="3">
    <source>
        <dbReference type="Proteomes" id="UP000663852"/>
    </source>
</evidence>
<dbReference type="InterPro" id="IPR006076">
    <property type="entry name" value="FAD-dep_OxRdtase"/>
</dbReference>
<dbReference type="Pfam" id="PF01266">
    <property type="entry name" value="DAO"/>
    <property type="match status" value="1"/>
</dbReference>
<organism evidence="2 3">
    <name type="scientific">Adineta ricciae</name>
    <name type="common">Rotifer</name>
    <dbReference type="NCBI Taxonomy" id="249248"/>
    <lineage>
        <taxon>Eukaryota</taxon>
        <taxon>Metazoa</taxon>
        <taxon>Spiralia</taxon>
        <taxon>Gnathifera</taxon>
        <taxon>Rotifera</taxon>
        <taxon>Eurotatoria</taxon>
        <taxon>Bdelloidea</taxon>
        <taxon>Adinetida</taxon>
        <taxon>Adinetidae</taxon>
        <taxon>Adineta</taxon>
    </lineage>
</organism>
<gene>
    <name evidence="2" type="ORF">EDS130_LOCUS18722</name>
</gene>
<dbReference type="EMBL" id="CAJNOJ010000088">
    <property type="protein sequence ID" value="CAF1076565.1"/>
    <property type="molecule type" value="Genomic_DNA"/>
</dbReference>
<dbReference type="InterPro" id="IPR052745">
    <property type="entry name" value="G3P_Oxidase/Oxidoreductase"/>
</dbReference>
<proteinExistence type="predicted"/>
<dbReference type="Gene3D" id="3.50.50.60">
    <property type="entry name" value="FAD/NAD(P)-binding domain"/>
    <property type="match status" value="1"/>
</dbReference>
<sequence length="469" mass="52158">MSFVYDIIIVGGGIVGLGVFRQLTLNGFQNVLLLEKSSQILTGASSGNSGILHTGFDAVPHTLESKLVKRGYHLYQSFRQDIELPIKKIGAYLIAWKEDDLQILKEVKDTAHQNDVLDIAEISSTMLYEREPLLRHGALAALHIPGESVVDPLTLPLILLMHGKIFGGHIQTNVEVINGDYDYKNQCWALNDGQYCSRIVVNCAGLYGDIVEQIRIKQQKSSTNTFTIQPRMGQFSVYSPPPGTSPLKSIILPIPTKFTKGVIVYPNLFNQIIVGPTAQTQFDRSQAPIKSDVTRMLHEKINELIPSCSNSNYTRIGSYTGIRPATEHSDYQIHAYSEIQWICCGGIRSTGLTSSLAIGEYIYELVNEMSRERKYPLHCTGYSAERYSQSLDQLKVMFIATPQGLQPKLIMTDSTLTVSAGDIEFTDEINITNLKIECNGELFDVSHSLLKLAWMTTNSSFITPHACSD</sequence>
<comment type="caution">
    <text evidence="2">The sequence shown here is derived from an EMBL/GenBank/DDBJ whole genome shotgun (WGS) entry which is preliminary data.</text>
</comment>
<dbReference type="AlphaFoldDB" id="A0A814ME05"/>
<dbReference type="InterPro" id="IPR036188">
    <property type="entry name" value="FAD/NAD-bd_sf"/>
</dbReference>
<evidence type="ECO:0000259" key="1">
    <source>
        <dbReference type="Pfam" id="PF01266"/>
    </source>
</evidence>
<protein>
    <recommendedName>
        <fullName evidence="1">FAD dependent oxidoreductase domain-containing protein</fullName>
    </recommendedName>
</protein>
<dbReference type="OrthoDB" id="498204at2759"/>
<dbReference type="SUPFAM" id="SSF51905">
    <property type="entry name" value="FAD/NAD(P)-binding domain"/>
    <property type="match status" value="1"/>
</dbReference>
<feature type="domain" description="FAD dependent oxidoreductase" evidence="1">
    <location>
        <begin position="6"/>
        <end position="364"/>
    </location>
</feature>
<evidence type="ECO:0000313" key="2">
    <source>
        <dbReference type="EMBL" id="CAF1076565.1"/>
    </source>
</evidence>
<dbReference type="PANTHER" id="PTHR42720">
    <property type="entry name" value="GLYCEROL-3-PHOSPHATE DEHYDROGENASE"/>
    <property type="match status" value="1"/>
</dbReference>
<dbReference type="Proteomes" id="UP000663852">
    <property type="component" value="Unassembled WGS sequence"/>
</dbReference>
<dbReference type="PANTHER" id="PTHR42720:SF1">
    <property type="entry name" value="GLYCEROL 3-PHOSPHATE OXIDASE"/>
    <property type="match status" value="1"/>
</dbReference>